<protein>
    <submittedName>
        <fullName evidence="3">Acyl-CoA thioesterase</fullName>
        <ecNumber evidence="3">3.1.2.-</ecNumber>
    </submittedName>
</protein>
<evidence type="ECO:0000313" key="4">
    <source>
        <dbReference type="Proteomes" id="UP001597393"/>
    </source>
</evidence>
<dbReference type="PANTHER" id="PTHR31793:SF27">
    <property type="entry name" value="NOVEL THIOESTERASE SUPERFAMILY DOMAIN AND SAPOSIN A-TYPE DOMAIN CONTAINING PROTEIN (0610012H03RIK)"/>
    <property type="match status" value="1"/>
</dbReference>
<dbReference type="RefSeq" id="WP_380870260.1">
    <property type="nucleotide sequence ID" value="NZ_JBHUMA010000008.1"/>
</dbReference>
<dbReference type="Gene3D" id="3.10.129.10">
    <property type="entry name" value="Hotdog Thioesterase"/>
    <property type="match status" value="1"/>
</dbReference>
<evidence type="ECO:0000256" key="2">
    <source>
        <dbReference type="ARBA" id="ARBA00022801"/>
    </source>
</evidence>
<dbReference type="Proteomes" id="UP001597393">
    <property type="component" value="Unassembled WGS sequence"/>
</dbReference>
<keyword evidence="4" id="KW-1185">Reference proteome</keyword>
<sequence>MATPEKTFYEGQVLWAQIDANRHLRHSSYADFCAQARSNMLKKIGLSLTDFAKHQIGPILFREELIYHREVHLDEFIRVEVEMNKYNLKNSRFSFRHTIYKENGVKAAEVNVDGAWMDLKARKLTNIPADWQGYIQHIPKSDDYIAINE</sequence>
<comment type="similarity">
    <text evidence="1">Belongs to the 4-hydroxybenzoyl-CoA thioesterase family.</text>
</comment>
<dbReference type="CDD" id="cd00586">
    <property type="entry name" value="4HBT"/>
    <property type="match status" value="1"/>
</dbReference>
<reference evidence="4" key="1">
    <citation type="journal article" date="2019" name="Int. J. Syst. Evol. Microbiol.">
        <title>The Global Catalogue of Microorganisms (GCM) 10K type strain sequencing project: providing services to taxonomists for standard genome sequencing and annotation.</title>
        <authorList>
            <consortium name="The Broad Institute Genomics Platform"/>
            <consortium name="The Broad Institute Genome Sequencing Center for Infectious Disease"/>
            <person name="Wu L."/>
            <person name="Ma J."/>
        </authorList>
    </citation>
    <scope>NUCLEOTIDE SEQUENCE [LARGE SCALE GENOMIC DNA]</scope>
    <source>
        <strain evidence="4">KCTC 42248</strain>
    </source>
</reference>
<evidence type="ECO:0000256" key="1">
    <source>
        <dbReference type="ARBA" id="ARBA00005953"/>
    </source>
</evidence>
<dbReference type="InterPro" id="IPR029069">
    <property type="entry name" value="HotDog_dom_sf"/>
</dbReference>
<dbReference type="SUPFAM" id="SSF54637">
    <property type="entry name" value="Thioesterase/thiol ester dehydrase-isomerase"/>
    <property type="match status" value="1"/>
</dbReference>
<dbReference type="PANTHER" id="PTHR31793">
    <property type="entry name" value="4-HYDROXYBENZOYL-COA THIOESTERASE FAMILY MEMBER"/>
    <property type="match status" value="1"/>
</dbReference>
<evidence type="ECO:0000313" key="3">
    <source>
        <dbReference type="EMBL" id="MFD2600120.1"/>
    </source>
</evidence>
<dbReference type="GO" id="GO:0016787">
    <property type="term" value="F:hydrolase activity"/>
    <property type="evidence" value="ECO:0007669"/>
    <property type="project" value="UniProtKB-KW"/>
</dbReference>
<keyword evidence="2 3" id="KW-0378">Hydrolase</keyword>
<dbReference type="EMBL" id="JBHUMA010000008">
    <property type="protein sequence ID" value="MFD2600120.1"/>
    <property type="molecule type" value="Genomic_DNA"/>
</dbReference>
<comment type="caution">
    <text evidence="3">The sequence shown here is derived from an EMBL/GenBank/DDBJ whole genome shotgun (WGS) entry which is preliminary data.</text>
</comment>
<name>A0ABW5NNX8_9SPHI</name>
<dbReference type="Pfam" id="PF13279">
    <property type="entry name" value="4HBT_2"/>
    <property type="match status" value="1"/>
</dbReference>
<gene>
    <name evidence="3" type="ORF">ACFSQ3_14275</name>
</gene>
<dbReference type="EC" id="3.1.2.-" evidence="3"/>
<organism evidence="3 4">
    <name type="scientific">Sphingobacterium corticis</name>
    <dbReference type="NCBI Taxonomy" id="1812823"/>
    <lineage>
        <taxon>Bacteria</taxon>
        <taxon>Pseudomonadati</taxon>
        <taxon>Bacteroidota</taxon>
        <taxon>Sphingobacteriia</taxon>
        <taxon>Sphingobacteriales</taxon>
        <taxon>Sphingobacteriaceae</taxon>
        <taxon>Sphingobacterium</taxon>
    </lineage>
</organism>
<proteinExistence type="inferred from homology"/>
<accession>A0ABW5NNX8</accession>
<dbReference type="InterPro" id="IPR050563">
    <property type="entry name" value="4-hydroxybenzoyl-CoA_TE"/>
</dbReference>